<feature type="compositionally biased region" description="Basic and acidic residues" evidence="1">
    <location>
        <begin position="13"/>
        <end position="22"/>
    </location>
</feature>
<reference evidence="2 3" key="1">
    <citation type="submission" date="2017-06" db="EMBL/GenBank/DDBJ databases">
        <title>Ant-infecting Ophiocordyceps genomes reveal a high diversity of potential behavioral manipulation genes and a possible major role for enterotoxins.</title>
        <authorList>
            <person name="De Bekker C."/>
            <person name="Evans H.C."/>
            <person name="Brachmann A."/>
            <person name="Hughes D.P."/>
        </authorList>
    </citation>
    <scope>NUCLEOTIDE SEQUENCE [LARGE SCALE GENOMIC DNA]</scope>
    <source>
        <strain evidence="2 3">1348a</strain>
    </source>
</reference>
<dbReference type="OrthoDB" id="4927982at2759"/>
<protein>
    <submittedName>
        <fullName evidence="2">Uncharacterized protein</fullName>
    </submittedName>
</protein>
<gene>
    <name evidence="2" type="ORF">CDD82_5715</name>
</gene>
<name>A0A2C5YZP3_9HYPO</name>
<feature type="region of interest" description="Disordered" evidence="1">
    <location>
        <begin position="94"/>
        <end position="120"/>
    </location>
</feature>
<dbReference type="Proteomes" id="UP000224854">
    <property type="component" value="Unassembled WGS sequence"/>
</dbReference>
<evidence type="ECO:0000313" key="3">
    <source>
        <dbReference type="Proteomes" id="UP000224854"/>
    </source>
</evidence>
<sequence length="120" mass="13219">MAPDAPLETQPQPRDHGHDSRARRFLTKRLRRDPSSAPPAPQKRLLHHAAQPARLTKPHSPAMLDSSSSLLSSALLDGARRSRVLRHRLTAPPLSVVPDANRGIPRVPSIPSKYARRNAS</sequence>
<proteinExistence type="predicted"/>
<keyword evidence="3" id="KW-1185">Reference proteome</keyword>
<organism evidence="2 3">
    <name type="scientific">Ophiocordyceps australis</name>
    <dbReference type="NCBI Taxonomy" id="1399860"/>
    <lineage>
        <taxon>Eukaryota</taxon>
        <taxon>Fungi</taxon>
        <taxon>Dikarya</taxon>
        <taxon>Ascomycota</taxon>
        <taxon>Pezizomycotina</taxon>
        <taxon>Sordariomycetes</taxon>
        <taxon>Hypocreomycetidae</taxon>
        <taxon>Hypocreales</taxon>
        <taxon>Ophiocordycipitaceae</taxon>
        <taxon>Ophiocordyceps</taxon>
    </lineage>
</organism>
<feature type="region of interest" description="Disordered" evidence="1">
    <location>
        <begin position="1"/>
        <end position="50"/>
    </location>
</feature>
<dbReference type="EMBL" id="NJEU01000541">
    <property type="protein sequence ID" value="PHH72980.1"/>
    <property type="molecule type" value="Genomic_DNA"/>
</dbReference>
<dbReference type="AlphaFoldDB" id="A0A2C5YZP3"/>
<evidence type="ECO:0000313" key="2">
    <source>
        <dbReference type="EMBL" id="PHH72980.1"/>
    </source>
</evidence>
<comment type="caution">
    <text evidence="2">The sequence shown here is derived from an EMBL/GenBank/DDBJ whole genome shotgun (WGS) entry which is preliminary data.</text>
</comment>
<evidence type="ECO:0000256" key="1">
    <source>
        <dbReference type="SAM" id="MobiDB-lite"/>
    </source>
</evidence>
<accession>A0A2C5YZP3</accession>